<feature type="modified residue" description="N6-(pyridoxal phosphate)lysine" evidence="4 5">
    <location>
        <position position="39"/>
    </location>
</feature>
<feature type="binding site" evidence="4 6">
    <location>
        <position position="377"/>
    </location>
    <ligand>
        <name>substrate</name>
    </ligand>
</feature>
<keyword evidence="2 4" id="KW-0663">Pyridoxal phosphate</keyword>
<name>A0A1Q5PQC1_9ACTO</name>
<dbReference type="InterPro" id="IPR009006">
    <property type="entry name" value="Ala_racemase/Decarboxylase_C"/>
</dbReference>
<dbReference type="OrthoDB" id="9813814at2"/>
<evidence type="ECO:0000313" key="10">
    <source>
        <dbReference type="Proteomes" id="UP000186785"/>
    </source>
</evidence>
<dbReference type="CDD" id="cd00430">
    <property type="entry name" value="PLPDE_III_AR"/>
    <property type="match status" value="1"/>
</dbReference>
<dbReference type="GO" id="GO:0030170">
    <property type="term" value="F:pyridoxal phosphate binding"/>
    <property type="evidence" value="ECO:0007669"/>
    <property type="project" value="UniProtKB-UniRule"/>
</dbReference>
<dbReference type="SUPFAM" id="SSF50621">
    <property type="entry name" value="Alanine racemase C-terminal domain-like"/>
    <property type="match status" value="1"/>
</dbReference>
<organism evidence="9 10">
    <name type="scientific">Boudabousia liubingyangii</name>
    <dbReference type="NCBI Taxonomy" id="1921764"/>
    <lineage>
        <taxon>Bacteria</taxon>
        <taxon>Bacillati</taxon>
        <taxon>Actinomycetota</taxon>
        <taxon>Actinomycetes</taxon>
        <taxon>Actinomycetales</taxon>
        <taxon>Actinomycetaceae</taxon>
        <taxon>Boudabousia</taxon>
    </lineage>
</organism>
<dbReference type="GO" id="GO:0009252">
    <property type="term" value="P:peptidoglycan biosynthetic process"/>
    <property type="evidence" value="ECO:0007669"/>
    <property type="project" value="TreeGrafter"/>
</dbReference>
<dbReference type="AlphaFoldDB" id="A0A1Q5PQC1"/>
<gene>
    <name evidence="9" type="ORF">BSR29_02005</name>
</gene>
<dbReference type="PANTHER" id="PTHR30511">
    <property type="entry name" value="ALANINE RACEMASE"/>
    <property type="match status" value="1"/>
</dbReference>
<dbReference type="InterPro" id="IPR029066">
    <property type="entry name" value="PLP-binding_barrel"/>
</dbReference>
<dbReference type="InterPro" id="IPR001608">
    <property type="entry name" value="Ala_racemase_N"/>
</dbReference>
<dbReference type="EMBL" id="MQSV01000001">
    <property type="protein sequence ID" value="OKL49747.1"/>
    <property type="molecule type" value="Genomic_DNA"/>
</dbReference>
<dbReference type="GO" id="GO:0005829">
    <property type="term" value="C:cytosol"/>
    <property type="evidence" value="ECO:0007669"/>
    <property type="project" value="TreeGrafter"/>
</dbReference>
<evidence type="ECO:0000256" key="2">
    <source>
        <dbReference type="ARBA" id="ARBA00022898"/>
    </source>
</evidence>
<comment type="catalytic activity">
    <reaction evidence="4">
        <text>L-alanine = D-alanine</text>
        <dbReference type="Rhea" id="RHEA:20249"/>
        <dbReference type="ChEBI" id="CHEBI:57416"/>
        <dbReference type="ChEBI" id="CHEBI:57972"/>
        <dbReference type="EC" id="5.1.1.1"/>
    </reaction>
</comment>
<evidence type="ECO:0000256" key="3">
    <source>
        <dbReference type="ARBA" id="ARBA00023235"/>
    </source>
</evidence>
<comment type="pathway">
    <text evidence="4">Amino-acid biosynthesis; D-alanine biosynthesis; D-alanine from L-alanine: step 1/1.</text>
</comment>
<reference evidence="9 10" key="1">
    <citation type="submission" date="2016-11" db="EMBL/GenBank/DDBJ databases">
        <title>Actinomyces gypaetusis sp. nov. isolated from the vulture Gypaetus barbatus in Qinghai Tibet Plateau China.</title>
        <authorList>
            <person name="Meng X."/>
        </authorList>
    </citation>
    <scope>NUCLEOTIDE SEQUENCE [LARGE SCALE GENOMIC DNA]</scope>
    <source>
        <strain evidence="9 10">VUL4_2</strain>
    </source>
</reference>
<dbReference type="GO" id="GO:0008784">
    <property type="term" value="F:alanine racemase activity"/>
    <property type="evidence" value="ECO:0007669"/>
    <property type="project" value="UniProtKB-UniRule"/>
</dbReference>
<feature type="active site" description="Proton acceptor; specific for L-alanine" evidence="4">
    <location>
        <position position="324"/>
    </location>
</feature>
<dbReference type="Gene3D" id="3.20.20.10">
    <property type="entry name" value="Alanine racemase"/>
    <property type="match status" value="1"/>
</dbReference>
<dbReference type="UniPathway" id="UPA00042">
    <property type="reaction ID" value="UER00497"/>
</dbReference>
<dbReference type="EC" id="5.1.1.1" evidence="4"/>
<dbReference type="PROSITE" id="PS00395">
    <property type="entry name" value="ALANINE_RACEMASE"/>
    <property type="match status" value="1"/>
</dbReference>
<comment type="caution">
    <text evidence="9">The sequence shown here is derived from an EMBL/GenBank/DDBJ whole genome shotgun (WGS) entry which is preliminary data.</text>
</comment>
<dbReference type="PANTHER" id="PTHR30511:SF0">
    <property type="entry name" value="ALANINE RACEMASE, CATABOLIC-RELATED"/>
    <property type="match status" value="1"/>
</dbReference>
<comment type="cofactor">
    <cofactor evidence="1 4 5">
        <name>pyridoxal 5'-phosphate</name>
        <dbReference type="ChEBI" id="CHEBI:597326"/>
    </cofactor>
</comment>
<dbReference type="RefSeq" id="WP_073708631.1">
    <property type="nucleotide sequence ID" value="NZ_MQSV01000001.1"/>
</dbReference>
<feature type="binding site" evidence="4 6">
    <location>
        <position position="188"/>
    </location>
    <ligand>
        <name>substrate</name>
    </ligand>
</feature>
<dbReference type="InterPro" id="IPR000821">
    <property type="entry name" value="Ala_racemase"/>
</dbReference>
<comment type="function">
    <text evidence="4">Catalyzes the interconversion of L-alanine and D-alanine. May also act on other amino acids.</text>
</comment>
<evidence type="ECO:0000259" key="8">
    <source>
        <dbReference type="SMART" id="SM01005"/>
    </source>
</evidence>
<protein>
    <recommendedName>
        <fullName evidence="4">Alanine racemase</fullName>
        <ecNumber evidence="4">5.1.1.1</ecNumber>
    </recommendedName>
</protein>
<evidence type="ECO:0000256" key="1">
    <source>
        <dbReference type="ARBA" id="ARBA00001933"/>
    </source>
</evidence>
<dbReference type="InterPro" id="IPR020622">
    <property type="entry name" value="Ala_racemase_pyridoxalP-BS"/>
</dbReference>
<comment type="similarity">
    <text evidence="4">Belongs to the alanine racemase family.</text>
</comment>
<dbReference type="InterPro" id="IPR011079">
    <property type="entry name" value="Ala_racemase_C"/>
</dbReference>
<dbReference type="Pfam" id="PF01168">
    <property type="entry name" value="Ala_racemase_N"/>
    <property type="match status" value="2"/>
</dbReference>
<keyword evidence="10" id="KW-1185">Reference proteome</keyword>
<accession>A0A1Q5PQC1</accession>
<evidence type="ECO:0000256" key="6">
    <source>
        <dbReference type="PIRSR" id="PIRSR600821-52"/>
    </source>
</evidence>
<feature type="domain" description="Alanine racemase C-terminal" evidence="8">
    <location>
        <begin position="303"/>
        <end position="440"/>
    </location>
</feature>
<dbReference type="Proteomes" id="UP000186785">
    <property type="component" value="Unassembled WGS sequence"/>
</dbReference>
<feature type="region of interest" description="Disordered" evidence="7">
    <location>
        <begin position="139"/>
        <end position="159"/>
    </location>
</feature>
<evidence type="ECO:0000313" key="9">
    <source>
        <dbReference type="EMBL" id="OKL49747.1"/>
    </source>
</evidence>
<dbReference type="GO" id="GO:0030632">
    <property type="term" value="P:D-alanine biosynthetic process"/>
    <property type="evidence" value="ECO:0007669"/>
    <property type="project" value="UniProtKB-UniRule"/>
</dbReference>
<feature type="active site" description="Proton acceptor; specific for D-alanine" evidence="4">
    <location>
        <position position="39"/>
    </location>
</feature>
<keyword evidence="3 4" id="KW-0413">Isomerase</keyword>
<dbReference type="SMART" id="SM01005">
    <property type="entry name" value="Ala_racemase_C"/>
    <property type="match status" value="1"/>
</dbReference>
<dbReference type="Gene3D" id="2.40.37.10">
    <property type="entry name" value="Lyase, Ornithine Decarboxylase, Chain A, domain 1"/>
    <property type="match status" value="1"/>
</dbReference>
<dbReference type="SUPFAM" id="SSF51419">
    <property type="entry name" value="PLP-binding barrel"/>
    <property type="match status" value="2"/>
</dbReference>
<evidence type="ECO:0000256" key="5">
    <source>
        <dbReference type="PIRSR" id="PIRSR600821-50"/>
    </source>
</evidence>
<dbReference type="NCBIfam" id="TIGR00492">
    <property type="entry name" value="alr"/>
    <property type="match status" value="1"/>
</dbReference>
<sequence length="470" mass="50839">MKLPDSYPATALVNLGHLRHNLRHLRACAPDSQPLAIIKADAYGHGSLPVALTVLEEGVNWLGQAQIGEALHLRKELDKAGVPSCLDPEGPRLFTWIVNADPAGKGPKQLSKAIMRGLDISASNLAELEAILAAGKRAREKAQTEKTSAKTKLPKTGQSEMLPPRQAYLAAGCPPPRVHLKIDVGNSRAGSPAAVWPELVAQAARAESAGQLQVVGIWSHLQSADEATPEGIERTNQQIARFEQAVQVAQSVGLENKILHLSATSGGLWHPRAHFDLIRWGIGLYGLSPDPTHPRTPDFLRPVMELSAPLLSVKRVPAGEGVSYNATWTTPGDRWLGLVPLGYADGINRRASNRAKVWARLETGELKEFPVVGRICMDQFVIDLGPADQPAPLARGQRIYLFGSGEPDGLPSVDKWAQAIDTINYEVVTTLGPRVPRVYWEPANRSTTETMRCLTETGLNPENGVESSGK</sequence>
<proteinExistence type="inferred from homology"/>
<dbReference type="Pfam" id="PF00842">
    <property type="entry name" value="Ala_racemase_C"/>
    <property type="match status" value="1"/>
</dbReference>
<evidence type="ECO:0000256" key="4">
    <source>
        <dbReference type="HAMAP-Rule" id="MF_01201"/>
    </source>
</evidence>
<evidence type="ECO:0000256" key="7">
    <source>
        <dbReference type="SAM" id="MobiDB-lite"/>
    </source>
</evidence>
<dbReference type="HAMAP" id="MF_01201">
    <property type="entry name" value="Ala_racemase"/>
    <property type="match status" value="1"/>
</dbReference>
<dbReference type="STRING" id="1921764.BSR28_00445"/>